<reference evidence="6" key="1">
    <citation type="journal article" date="2014" name="Science">
        <title>Ancient hybridizations among the ancestral genomes of bread wheat.</title>
        <authorList>
            <consortium name="International Wheat Genome Sequencing Consortium,"/>
            <person name="Marcussen T."/>
            <person name="Sandve S.R."/>
            <person name="Heier L."/>
            <person name="Spannagl M."/>
            <person name="Pfeifer M."/>
            <person name="Jakobsen K.S."/>
            <person name="Wulff B.B."/>
            <person name="Steuernagel B."/>
            <person name="Mayer K.F."/>
            <person name="Olsen O.A."/>
        </authorList>
    </citation>
    <scope>NUCLEOTIDE SEQUENCE [LARGE SCALE GENOMIC DNA]</scope>
    <source>
        <strain evidence="6">cv. AL8/78</strain>
    </source>
</reference>
<dbReference type="GO" id="GO:0000978">
    <property type="term" value="F:RNA polymerase II cis-regulatory region sequence-specific DNA binding"/>
    <property type="evidence" value="ECO:0007669"/>
    <property type="project" value="TreeGrafter"/>
</dbReference>
<dbReference type="Pfam" id="PF00249">
    <property type="entry name" value="Myb_DNA-binding"/>
    <property type="match status" value="1"/>
</dbReference>
<sequence>MIALPEGPLPIAGYGAAAIPVEILEVSGNRSLPPRTTEQWAPSKGEWLQQEDELLKRLATEHGKCKWAEISKHLPGRIGKQCRERWTNHLHSDLKVCRERPCPIGMCRTPPSNTHFLSCHQRC</sequence>
<dbReference type="FunFam" id="1.10.10.60:FF:000010">
    <property type="entry name" value="Transcriptional activator Myb isoform A"/>
    <property type="match status" value="1"/>
</dbReference>
<evidence type="ECO:0000313" key="5">
    <source>
        <dbReference type="EnsemblPlants" id="AET1Gv20726700.2"/>
    </source>
</evidence>
<dbReference type="Gramene" id="AET1Gv20726700.2">
    <property type="protein sequence ID" value="AET1Gv20726700.2"/>
    <property type="gene ID" value="AET1Gv20726700"/>
</dbReference>
<keyword evidence="2" id="KW-0238">DNA-binding</keyword>
<dbReference type="CDD" id="cd00167">
    <property type="entry name" value="SANT"/>
    <property type="match status" value="1"/>
</dbReference>
<dbReference type="SUPFAM" id="SSF46689">
    <property type="entry name" value="Homeodomain-like"/>
    <property type="match status" value="1"/>
</dbReference>
<evidence type="ECO:0000256" key="2">
    <source>
        <dbReference type="ARBA" id="ARBA00023125"/>
    </source>
</evidence>
<dbReference type="PROSITE" id="PS50090">
    <property type="entry name" value="MYB_LIKE"/>
    <property type="match status" value="1"/>
</dbReference>
<reference evidence="6" key="2">
    <citation type="journal article" date="2017" name="Nat. Plants">
        <title>The Aegilops tauschii genome reveals multiple impacts of transposons.</title>
        <authorList>
            <person name="Zhao G."/>
            <person name="Zou C."/>
            <person name="Li K."/>
            <person name="Wang K."/>
            <person name="Li T."/>
            <person name="Gao L."/>
            <person name="Zhang X."/>
            <person name="Wang H."/>
            <person name="Yang Z."/>
            <person name="Liu X."/>
            <person name="Jiang W."/>
            <person name="Mao L."/>
            <person name="Kong X."/>
            <person name="Jiao Y."/>
            <person name="Jia J."/>
        </authorList>
    </citation>
    <scope>NUCLEOTIDE SEQUENCE [LARGE SCALE GENOMIC DNA]</scope>
    <source>
        <strain evidence="6">cv. AL8/78</strain>
    </source>
</reference>
<evidence type="ECO:0000259" key="3">
    <source>
        <dbReference type="PROSITE" id="PS50090"/>
    </source>
</evidence>
<feature type="domain" description="HTH myb-type" evidence="4">
    <location>
        <begin position="44"/>
        <end position="94"/>
    </location>
</feature>
<dbReference type="InterPro" id="IPR050560">
    <property type="entry name" value="MYB_TF"/>
</dbReference>
<dbReference type="EnsemblPlants" id="AET1Gv20726700.2">
    <property type="protein sequence ID" value="AET1Gv20726700.2"/>
    <property type="gene ID" value="AET1Gv20726700"/>
</dbReference>
<dbReference type="Gene3D" id="1.10.10.60">
    <property type="entry name" value="Homeodomain-like"/>
    <property type="match status" value="1"/>
</dbReference>
<dbReference type="Proteomes" id="UP000015105">
    <property type="component" value="Chromosome 1D"/>
</dbReference>
<dbReference type="GO" id="GO:0000981">
    <property type="term" value="F:DNA-binding transcription factor activity, RNA polymerase II-specific"/>
    <property type="evidence" value="ECO:0007669"/>
    <property type="project" value="TreeGrafter"/>
</dbReference>
<reference evidence="5" key="4">
    <citation type="submission" date="2019-03" db="UniProtKB">
        <authorList>
            <consortium name="EnsemblPlants"/>
        </authorList>
    </citation>
    <scope>IDENTIFICATION</scope>
</reference>
<dbReference type="STRING" id="200361.A0A452ZDR8"/>
<dbReference type="PROSITE" id="PS51294">
    <property type="entry name" value="HTH_MYB"/>
    <property type="match status" value="1"/>
</dbReference>
<evidence type="ECO:0000313" key="6">
    <source>
        <dbReference type="Proteomes" id="UP000015105"/>
    </source>
</evidence>
<dbReference type="SMART" id="SM00717">
    <property type="entry name" value="SANT"/>
    <property type="match status" value="1"/>
</dbReference>
<dbReference type="PANTHER" id="PTHR45614:SF273">
    <property type="entry name" value="MYB DOMAIN PROTEIN 100-RELATED"/>
    <property type="match status" value="1"/>
</dbReference>
<dbReference type="GO" id="GO:0005634">
    <property type="term" value="C:nucleus"/>
    <property type="evidence" value="ECO:0007669"/>
    <property type="project" value="TreeGrafter"/>
</dbReference>
<organism evidence="5 6">
    <name type="scientific">Aegilops tauschii subsp. strangulata</name>
    <name type="common">Goatgrass</name>
    <dbReference type="NCBI Taxonomy" id="200361"/>
    <lineage>
        <taxon>Eukaryota</taxon>
        <taxon>Viridiplantae</taxon>
        <taxon>Streptophyta</taxon>
        <taxon>Embryophyta</taxon>
        <taxon>Tracheophyta</taxon>
        <taxon>Spermatophyta</taxon>
        <taxon>Magnoliopsida</taxon>
        <taxon>Liliopsida</taxon>
        <taxon>Poales</taxon>
        <taxon>Poaceae</taxon>
        <taxon>BOP clade</taxon>
        <taxon>Pooideae</taxon>
        <taxon>Triticodae</taxon>
        <taxon>Triticeae</taxon>
        <taxon>Triticinae</taxon>
        <taxon>Aegilops</taxon>
    </lineage>
</organism>
<proteinExistence type="predicted"/>
<reference evidence="5" key="5">
    <citation type="journal article" date="2021" name="G3 (Bethesda)">
        <title>Aegilops tauschii genome assembly Aet v5.0 features greater sequence contiguity and improved annotation.</title>
        <authorList>
            <person name="Wang L."/>
            <person name="Zhu T."/>
            <person name="Rodriguez J.C."/>
            <person name="Deal K.R."/>
            <person name="Dubcovsky J."/>
            <person name="McGuire P.E."/>
            <person name="Lux T."/>
            <person name="Spannagl M."/>
            <person name="Mayer K.F.X."/>
            <person name="Baldrich P."/>
            <person name="Meyers B.C."/>
            <person name="Huo N."/>
            <person name="Gu Y.Q."/>
            <person name="Zhou H."/>
            <person name="Devos K.M."/>
            <person name="Bennetzen J.L."/>
            <person name="Unver T."/>
            <person name="Budak H."/>
            <person name="Gulick P.J."/>
            <person name="Galiba G."/>
            <person name="Kalapos B."/>
            <person name="Nelson D.R."/>
            <person name="Li P."/>
            <person name="You F.M."/>
            <person name="Luo M.C."/>
            <person name="Dvorak J."/>
        </authorList>
    </citation>
    <scope>NUCLEOTIDE SEQUENCE [LARGE SCALE GENOMIC DNA]</scope>
    <source>
        <strain evidence="5">cv. AL8/78</strain>
    </source>
</reference>
<evidence type="ECO:0000256" key="1">
    <source>
        <dbReference type="ARBA" id="ARBA00022737"/>
    </source>
</evidence>
<dbReference type="AlphaFoldDB" id="A0A452ZDR8"/>
<feature type="domain" description="Myb-like" evidence="3">
    <location>
        <begin position="44"/>
        <end position="90"/>
    </location>
</feature>
<accession>A0A452ZDR8</accession>
<dbReference type="InterPro" id="IPR001005">
    <property type="entry name" value="SANT/Myb"/>
</dbReference>
<keyword evidence="1" id="KW-0677">Repeat</keyword>
<name>A0A452ZDR8_AEGTS</name>
<reference evidence="5" key="3">
    <citation type="journal article" date="2017" name="Nature">
        <title>Genome sequence of the progenitor of the wheat D genome Aegilops tauschii.</title>
        <authorList>
            <person name="Luo M.C."/>
            <person name="Gu Y.Q."/>
            <person name="Puiu D."/>
            <person name="Wang H."/>
            <person name="Twardziok S.O."/>
            <person name="Deal K.R."/>
            <person name="Huo N."/>
            <person name="Zhu T."/>
            <person name="Wang L."/>
            <person name="Wang Y."/>
            <person name="McGuire P.E."/>
            <person name="Liu S."/>
            <person name="Long H."/>
            <person name="Ramasamy R.K."/>
            <person name="Rodriguez J.C."/>
            <person name="Van S.L."/>
            <person name="Yuan L."/>
            <person name="Wang Z."/>
            <person name="Xia Z."/>
            <person name="Xiao L."/>
            <person name="Anderson O.D."/>
            <person name="Ouyang S."/>
            <person name="Liang Y."/>
            <person name="Zimin A.V."/>
            <person name="Pertea G."/>
            <person name="Qi P."/>
            <person name="Bennetzen J.L."/>
            <person name="Dai X."/>
            <person name="Dawson M.W."/>
            <person name="Muller H.G."/>
            <person name="Kugler K."/>
            <person name="Rivarola-Duarte L."/>
            <person name="Spannagl M."/>
            <person name="Mayer K.F.X."/>
            <person name="Lu F.H."/>
            <person name="Bevan M.W."/>
            <person name="Leroy P."/>
            <person name="Li P."/>
            <person name="You F.M."/>
            <person name="Sun Q."/>
            <person name="Liu Z."/>
            <person name="Lyons E."/>
            <person name="Wicker T."/>
            <person name="Salzberg S.L."/>
            <person name="Devos K.M."/>
            <person name="Dvorak J."/>
        </authorList>
    </citation>
    <scope>NUCLEOTIDE SEQUENCE [LARGE SCALE GENOMIC DNA]</scope>
    <source>
        <strain evidence="5">cv. AL8/78</strain>
    </source>
</reference>
<evidence type="ECO:0000259" key="4">
    <source>
        <dbReference type="PROSITE" id="PS51294"/>
    </source>
</evidence>
<dbReference type="InterPro" id="IPR017930">
    <property type="entry name" value="Myb_dom"/>
</dbReference>
<dbReference type="InterPro" id="IPR009057">
    <property type="entry name" value="Homeodomain-like_sf"/>
</dbReference>
<dbReference type="PANTHER" id="PTHR45614">
    <property type="entry name" value="MYB PROTEIN-RELATED"/>
    <property type="match status" value="1"/>
</dbReference>
<protein>
    <submittedName>
        <fullName evidence="5">Uncharacterized protein</fullName>
    </submittedName>
</protein>
<keyword evidence="6" id="KW-1185">Reference proteome</keyword>